<dbReference type="EMBL" id="RSCD01000026">
    <property type="protein sequence ID" value="RSH82853.1"/>
    <property type="molecule type" value="Genomic_DNA"/>
</dbReference>
<evidence type="ECO:0000256" key="1">
    <source>
        <dbReference type="SAM" id="MobiDB-lite"/>
    </source>
</evidence>
<sequence>MVTIRPSPSPGPAEPSRSSAPSSSSSPAAFRSDRVVVHTSVLFNSKDKTFDKDISVEIDTKTGLFTSVKTRDARLPLQLAPNEIDLRGFTVLPGLTDAHSHILLHAYSETPSLNQERDESFVERVVRGTNHARAALRAGYTTYRDLGSEGLQDADVGFRDAINRGVIPGPRMYVVSEALASSGGYAIRYESRLNGTTVPRIADTCDGVEGVMAGVRRRIGAGADVIKIYADYRRRTLRFPPQAWPGALPIRFHPTEGLLAANPVSTLWSQAEMDAMVIEAKRARAPVAAHALAPEAVIMAAKAGVTTIEHGFIPSSEALDAMKENDVIFVPTLSIIEAEAKLGSAGKEGEATFKAALEHTKAAYDRGVRLAAGCDTGAFPHGENARELELLHKAGIPVEDVLRAGTLGGWEACGGDLCGRRFGWVGEGWAADLVAIDGDPRKGIEACRRVTFVMKDGQVYLHHDSYDPSKGLSC</sequence>
<organism evidence="3 4">
    <name type="scientific">Saitozyma podzolica</name>
    <dbReference type="NCBI Taxonomy" id="1890683"/>
    <lineage>
        <taxon>Eukaryota</taxon>
        <taxon>Fungi</taxon>
        <taxon>Dikarya</taxon>
        <taxon>Basidiomycota</taxon>
        <taxon>Agaricomycotina</taxon>
        <taxon>Tremellomycetes</taxon>
        <taxon>Tremellales</taxon>
        <taxon>Trimorphomycetaceae</taxon>
        <taxon>Saitozyma</taxon>
    </lineage>
</organism>
<dbReference type="InterPro" id="IPR011059">
    <property type="entry name" value="Metal-dep_hydrolase_composite"/>
</dbReference>
<evidence type="ECO:0000313" key="3">
    <source>
        <dbReference type="EMBL" id="RSH82853.1"/>
    </source>
</evidence>
<dbReference type="CDD" id="cd01299">
    <property type="entry name" value="Met_dep_hydrolase_A"/>
    <property type="match status" value="1"/>
</dbReference>
<dbReference type="InterPro" id="IPR006680">
    <property type="entry name" value="Amidohydro-rel"/>
</dbReference>
<dbReference type="InterPro" id="IPR051781">
    <property type="entry name" value="Metallo-dep_Hydrolase"/>
</dbReference>
<feature type="compositionally biased region" description="Low complexity" evidence="1">
    <location>
        <begin position="14"/>
        <end position="30"/>
    </location>
</feature>
<dbReference type="Gene3D" id="2.30.40.10">
    <property type="entry name" value="Urease, subunit C, domain 1"/>
    <property type="match status" value="1"/>
</dbReference>
<comment type="caution">
    <text evidence="3">The sequence shown here is derived from an EMBL/GenBank/DDBJ whole genome shotgun (WGS) entry which is preliminary data.</text>
</comment>
<dbReference type="InterPro" id="IPR032466">
    <property type="entry name" value="Metal_Hydrolase"/>
</dbReference>
<evidence type="ECO:0000259" key="2">
    <source>
        <dbReference type="Pfam" id="PF01979"/>
    </source>
</evidence>
<dbReference type="Proteomes" id="UP000279259">
    <property type="component" value="Unassembled WGS sequence"/>
</dbReference>
<reference evidence="3 4" key="1">
    <citation type="submission" date="2018-11" db="EMBL/GenBank/DDBJ databases">
        <title>Genome sequence of Saitozyma podzolica DSM 27192.</title>
        <authorList>
            <person name="Aliyu H."/>
            <person name="Gorte O."/>
            <person name="Ochsenreither K."/>
        </authorList>
    </citation>
    <scope>NUCLEOTIDE SEQUENCE [LARGE SCALE GENOMIC DNA]</scope>
    <source>
        <strain evidence="3 4">DSM 27192</strain>
    </source>
</reference>
<dbReference type="SUPFAM" id="SSF51556">
    <property type="entry name" value="Metallo-dependent hydrolases"/>
    <property type="match status" value="1"/>
</dbReference>
<feature type="domain" description="Amidohydrolase-related" evidence="2">
    <location>
        <begin position="90"/>
        <end position="459"/>
    </location>
</feature>
<dbReference type="AlphaFoldDB" id="A0A427XVJ2"/>
<feature type="region of interest" description="Disordered" evidence="1">
    <location>
        <begin position="1"/>
        <end position="30"/>
    </location>
</feature>
<dbReference type="Pfam" id="PF01979">
    <property type="entry name" value="Amidohydro_1"/>
    <property type="match status" value="1"/>
</dbReference>
<proteinExistence type="predicted"/>
<dbReference type="PANTHER" id="PTHR43135">
    <property type="entry name" value="ALPHA-D-RIBOSE 1-METHYLPHOSPHONATE 5-TRIPHOSPHATE DIPHOSPHATASE"/>
    <property type="match status" value="1"/>
</dbReference>
<dbReference type="STRING" id="1890683.A0A427XVJ2"/>
<protein>
    <recommendedName>
        <fullName evidence="2">Amidohydrolase-related domain-containing protein</fullName>
    </recommendedName>
</protein>
<evidence type="ECO:0000313" key="4">
    <source>
        <dbReference type="Proteomes" id="UP000279259"/>
    </source>
</evidence>
<dbReference type="GO" id="GO:0016810">
    <property type="term" value="F:hydrolase activity, acting on carbon-nitrogen (but not peptide) bonds"/>
    <property type="evidence" value="ECO:0007669"/>
    <property type="project" value="InterPro"/>
</dbReference>
<dbReference type="PANTHER" id="PTHR43135:SF3">
    <property type="entry name" value="ALPHA-D-RIBOSE 1-METHYLPHOSPHONATE 5-TRIPHOSPHATE DIPHOSPHATASE"/>
    <property type="match status" value="1"/>
</dbReference>
<keyword evidence="4" id="KW-1185">Reference proteome</keyword>
<dbReference type="SUPFAM" id="SSF51338">
    <property type="entry name" value="Composite domain of metallo-dependent hydrolases"/>
    <property type="match status" value="1"/>
</dbReference>
<gene>
    <name evidence="3" type="ORF">EHS25_005843</name>
</gene>
<name>A0A427XVJ2_9TREE</name>
<accession>A0A427XVJ2</accession>
<dbReference type="OrthoDB" id="5595695at2759"/>
<dbReference type="Gene3D" id="3.20.20.140">
    <property type="entry name" value="Metal-dependent hydrolases"/>
    <property type="match status" value="1"/>
</dbReference>
<dbReference type="InterPro" id="IPR057744">
    <property type="entry name" value="OTAase-like"/>
</dbReference>